<protein>
    <recommendedName>
        <fullName evidence="3">BLOC-1-related complex subunit 7</fullName>
    </recommendedName>
</protein>
<evidence type="ECO:0000256" key="3">
    <source>
        <dbReference type="ARBA" id="ARBA00022295"/>
    </source>
</evidence>
<comment type="similarity">
    <text evidence="2">Belongs to the BORCS7 family.</text>
</comment>
<keyword evidence="5" id="KW-0458">Lysosome</keyword>
<dbReference type="Pfam" id="PF16088">
    <property type="entry name" value="BORCS7"/>
    <property type="match status" value="1"/>
</dbReference>
<dbReference type="InterPro" id="IPR032143">
    <property type="entry name" value="BORCS7"/>
</dbReference>
<keyword evidence="4" id="KW-0472">Membrane</keyword>
<evidence type="ECO:0000256" key="1">
    <source>
        <dbReference type="ARBA" id="ARBA00004656"/>
    </source>
</evidence>
<comment type="subcellular location">
    <subcellularLocation>
        <location evidence="1">Lysosome membrane</location>
    </subcellularLocation>
</comment>
<evidence type="ECO:0000256" key="2">
    <source>
        <dbReference type="ARBA" id="ARBA00005433"/>
    </source>
</evidence>
<comment type="caution">
    <text evidence="6">The sequence shown here is derived from an EMBL/GenBank/DDBJ whole genome shotgun (WGS) entry which is preliminary data.</text>
</comment>
<reference evidence="6" key="1">
    <citation type="submission" date="2022-01" db="EMBL/GenBank/DDBJ databases">
        <title>Genome Sequence Resource for Two Populations of Ditylenchus destructor, the Migratory Endoparasitic Phytonematode.</title>
        <authorList>
            <person name="Zhang H."/>
            <person name="Lin R."/>
            <person name="Xie B."/>
        </authorList>
    </citation>
    <scope>NUCLEOTIDE SEQUENCE</scope>
    <source>
        <strain evidence="6">BazhouSP</strain>
    </source>
</reference>
<proteinExistence type="inferred from homology"/>
<dbReference type="Proteomes" id="UP001201812">
    <property type="component" value="Unassembled WGS sequence"/>
</dbReference>
<gene>
    <name evidence="6" type="ORF">DdX_15348</name>
</gene>
<sequence length="141" mass="15572">MRLYRGTVIACTIMDLDFQMASRQVTLEGKSRLPNRVQDLIIDFGSAITNMQNTSGSTEALSTTLKNFAAMDPLLDSSMQNLEKVVKIIERTGAQTAALNESIAEICEAQEKLQTLERNCFFTEPTAPVPPKEKESVASQK</sequence>
<accession>A0AAD4MSX7</accession>
<organism evidence="6 7">
    <name type="scientific">Ditylenchus destructor</name>
    <dbReference type="NCBI Taxonomy" id="166010"/>
    <lineage>
        <taxon>Eukaryota</taxon>
        <taxon>Metazoa</taxon>
        <taxon>Ecdysozoa</taxon>
        <taxon>Nematoda</taxon>
        <taxon>Chromadorea</taxon>
        <taxon>Rhabditida</taxon>
        <taxon>Tylenchina</taxon>
        <taxon>Tylenchomorpha</taxon>
        <taxon>Sphaerularioidea</taxon>
        <taxon>Anguinidae</taxon>
        <taxon>Anguininae</taxon>
        <taxon>Ditylenchus</taxon>
    </lineage>
</organism>
<keyword evidence="7" id="KW-1185">Reference proteome</keyword>
<evidence type="ECO:0000256" key="4">
    <source>
        <dbReference type="ARBA" id="ARBA00023136"/>
    </source>
</evidence>
<dbReference type="AlphaFoldDB" id="A0AAD4MSX7"/>
<evidence type="ECO:0000313" key="7">
    <source>
        <dbReference type="Proteomes" id="UP001201812"/>
    </source>
</evidence>
<evidence type="ECO:0000256" key="5">
    <source>
        <dbReference type="ARBA" id="ARBA00023228"/>
    </source>
</evidence>
<name>A0AAD4MSX7_9BILA</name>
<dbReference type="EMBL" id="JAKKPZ010000095">
    <property type="protein sequence ID" value="KAI1702669.1"/>
    <property type="molecule type" value="Genomic_DNA"/>
</dbReference>
<dbReference type="GO" id="GO:0005765">
    <property type="term" value="C:lysosomal membrane"/>
    <property type="evidence" value="ECO:0007669"/>
    <property type="project" value="UniProtKB-SubCell"/>
</dbReference>
<evidence type="ECO:0000313" key="6">
    <source>
        <dbReference type="EMBL" id="KAI1702669.1"/>
    </source>
</evidence>